<dbReference type="InterPro" id="IPR012340">
    <property type="entry name" value="NA-bd_OB-fold"/>
</dbReference>
<evidence type="ECO:0000256" key="8">
    <source>
        <dbReference type="ARBA" id="ARBA00023125"/>
    </source>
</evidence>
<evidence type="ECO:0000256" key="5">
    <source>
        <dbReference type="ARBA" id="ARBA00022801"/>
    </source>
</evidence>
<dbReference type="NCBIfam" id="NF008165">
    <property type="entry name" value="PRK10917.1-3"/>
    <property type="match status" value="1"/>
</dbReference>
<comment type="catalytic activity">
    <reaction evidence="14 15">
        <text>ATP + H2O = ADP + phosphate + H(+)</text>
        <dbReference type="Rhea" id="RHEA:13065"/>
        <dbReference type="ChEBI" id="CHEBI:15377"/>
        <dbReference type="ChEBI" id="CHEBI:15378"/>
        <dbReference type="ChEBI" id="CHEBI:30616"/>
        <dbReference type="ChEBI" id="CHEBI:43474"/>
        <dbReference type="ChEBI" id="CHEBI:456216"/>
        <dbReference type="EC" id="5.6.2.4"/>
    </reaction>
</comment>
<dbReference type="EMBL" id="CP106753">
    <property type="protein sequence ID" value="UXY16255.1"/>
    <property type="molecule type" value="Genomic_DNA"/>
</dbReference>
<dbReference type="GO" id="GO:0003678">
    <property type="term" value="F:DNA helicase activity"/>
    <property type="evidence" value="ECO:0007669"/>
    <property type="project" value="UniProtKB-EC"/>
</dbReference>
<evidence type="ECO:0000256" key="4">
    <source>
        <dbReference type="ARBA" id="ARBA00022763"/>
    </source>
</evidence>
<evidence type="ECO:0000256" key="1">
    <source>
        <dbReference type="ARBA" id="ARBA00007504"/>
    </source>
</evidence>
<dbReference type="NCBIfam" id="NF008168">
    <property type="entry name" value="PRK10917.2-2"/>
    <property type="match status" value="1"/>
</dbReference>
<dbReference type="Pfam" id="PF17191">
    <property type="entry name" value="RecG_wedge"/>
    <property type="match status" value="1"/>
</dbReference>
<dbReference type="EC" id="5.6.2.4" evidence="13 15"/>
<evidence type="ECO:0000256" key="14">
    <source>
        <dbReference type="ARBA" id="ARBA00048988"/>
    </source>
</evidence>
<dbReference type="Proteomes" id="UP001061302">
    <property type="component" value="Chromosome"/>
</dbReference>
<keyword evidence="7 15" id="KW-0067">ATP-binding</keyword>
<dbReference type="NCBIfam" id="NF008163">
    <property type="entry name" value="PRK10917.1-1"/>
    <property type="match status" value="1"/>
</dbReference>
<name>A0ABY6DPE4_9NEIS</name>
<evidence type="ECO:0000256" key="2">
    <source>
        <dbReference type="ARBA" id="ARBA00017846"/>
    </source>
</evidence>
<keyword evidence="6 15" id="KW-0347">Helicase</keyword>
<protein>
    <recommendedName>
        <fullName evidence="2 15">ATP-dependent DNA helicase RecG</fullName>
        <ecNumber evidence="13 15">5.6.2.4</ecNumber>
    </recommendedName>
</protein>
<keyword evidence="5 15" id="KW-0378">Hydrolase</keyword>
<evidence type="ECO:0000259" key="17">
    <source>
        <dbReference type="PROSITE" id="PS51194"/>
    </source>
</evidence>
<dbReference type="SUPFAM" id="SSF50249">
    <property type="entry name" value="Nucleic acid-binding proteins"/>
    <property type="match status" value="1"/>
</dbReference>
<evidence type="ECO:0000256" key="12">
    <source>
        <dbReference type="ARBA" id="ARBA00034617"/>
    </source>
</evidence>
<dbReference type="InterPro" id="IPR014001">
    <property type="entry name" value="Helicase_ATP-bd"/>
</dbReference>
<comment type="similarity">
    <text evidence="1 15">Belongs to the helicase family. RecG subfamily.</text>
</comment>
<sequence>MGVRFAHRAKPAKVAARRTTVPLMDFATLTPAVQSRLAKLGIHRLFDLVLHLPLRYEDETHLVPIADALTGTNVQVEGEVQTLDVMFRPKKQLVARVADASGMLVVRLINYYPNQAQQLAVGKRVRLLGEIRRGFWGDEMVHPKIRNVGDGAALSEALTPVYPTTAGLSQAALAKLIGKALRACDLADPLPQAMRDAYGLPPFAHSVHLLHSPTPDIPNVALQHRTHPAWRRLKFDELLAQQLSLRLARAARRERDAPVIAADGRLAARLVASLPFALTRAQNRVLLEIARDLAQPYPMQRLLQGDVGSGKTIVAAIAACHAIECGYQVALLAPTEILAEQHFRKLSGWLAPLDIKVVWLAGSLKAKEKRSALEDAALGVAPLVVGTHAIFQQQVEFRNLGLAIVDEQHRFGVAQRLAMRAKGQSPHQLMMSATPIPRTLAMSFYADLDVSVIDELPPGRTPILTKLVSDARRDEVIARIAAKVAEGRQAYWVCPLIEESEALQLQTAVDTHAQLAEELDGVAVGLLHGKMKPDEKAAVMEAFIANRIQVLVATTVIEVGVDVANASLMVIEHAERMGLAQLHQLRGRVGRGTHASLCVLLYCGPLGDTAKERLKVIFENTDGFIIAQEDLRIRGPGELAGVKQSGVPMLRFADLEADADLVEAAREAADTLLAHDRPAALSHLDRWLPGRAALLKV</sequence>
<feature type="domain" description="Helicase ATP-binding" evidence="16">
    <location>
        <begin position="292"/>
        <end position="453"/>
    </location>
</feature>
<dbReference type="InterPro" id="IPR047112">
    <property type="entry name" value="RecG/Mfd"/>
</dbReference>
<dbReference type="SMART" id="SM00490">
    <property type="entry name" value="HELICc"/>
    <property type="match status" value="1"/>
</dbReference>
<dbReference type="PANTHER" id="PTHR47964:SF1">
    <property type="entry name" value="ATP-DEPENDENT DNA HELICASE HOMOLOG RECG, CHLOROPLASTIC"/>
    <property type="match status" value="1"/>
</dbReference>
<organism evidence="18 19">
    <name type="scientific">Chitiniphilus purpureus</name>
    <dbReference type="NCBI Taxonomy" id="2981137"/>
    <lineage>
        <taxon>Bacteria</taxon>
        <taxon>Pseudomonadati</taxon>
        <taxon>Pseudomonadota</taxon>
        <taxon>Betaproteobacteria</taxon>
        <taxon>Neisseriales</taxon>
        <taxon>Chitinibacteraceae</taxon>
        <taxon>Chitiniphilus</taxon>
    </lineage>
</organism>
<comment type="function">
    <text evidence="15">Plays a critical role in recombination and DNA repair. Helps process Holliday junction intermediates to mature products by catalyzing branch migration. Has replication fork regression activity, unwinds stalled or blocked replication forks to make a HJ that can be resolved. Has a DNA unwinding activity characteristic of a DNA helicase with 3'-5' polarity.</text>
</comment>
<dbReference type="NCBIfam" id="TIGR00643">
    <property type="entry name" value="recG"/>
    <property type="match status" value="1"/>
</dbReference>
<dbReference type="CDD" id="cd17992">
    <property type="entry name" value="DEXHc_RecG"/>
    <property type="match status" value="1"/>
</dbReference>
<dbReference type="Pfam" id="PF19833">
    <property type="entry name" value="RecG_dom3_C"/>
    <property type="match status" value="1"/>
</dbReference>
<evidence type="ECO:0000256" key="11">
    <source>
        <dbReference type="ARBA" id="ARBA00023235"/>
    </source>
</evidence>
<feature type="domain" description="Helicase C-terminal" evidence="17">
    <location>
        <begin position="486"/>
        <end position="637"/>
    </location>
</feature>
<evidence type="ECO:0000256" key="6">
    <source>
        <dbReference type="ARBA" id="ARBA00022806"/>
    </source>
</evidence>
<dbReference type="RefSeq" id="WP_263125701.1">
    <property type="nucleotide sequence ID" value="NZ_CP106753.1"/>
</dbReference>
<dbReference type="InterPro" id="IPR001650">
    <property type="entry name" value="Helicase_C-like"/>
</dbReference>
<reference evidence="18" key="1">
    <citation type="submission" date="2022-10" db="EMBL/GenBank/DDBJ databases">
        <title>Chitiniphilus purpureus sp. nov., a novel chitin-degrading bacterium isolated from crawfish pond sediment.</title>
        <authorList>
            <person name="Li K."/>
        </authorList>
    </citation>
    <scope>NUCLEOTIDE SEQUENCE</scope>
    <source>
        <strain evidence="18">CD1</strain>
    </source>
</reference>
<dbReference type="InterPro" id="IPR033454">
    <property type="entry name" value="RecG_wedge"/>
</dbReference>
<gene>
    <name evidence="18" type="primary">recG</name>
    <name evidence="18" type="ORF">N8I74_04340</name>
</gene>
<evidence type="ECO:0000313" key="18">
    <source>
        <dbReference type="EMBL" id="UXY16255.1"/>
    </source>
</evidence>
<dbReference type="InterPro" id="IPR011545">
    <property type="entry name" value="DEAD/DEAH_box_helicase_dom"/>
</dbReference>
<evidence type="ECO:0000256" key="7">
    <source>
        <dbReference type="ARBA" id="ARBA00022840"/>
    </source>
</evidence>
<keyword evidence="10 15" id="KW-0234">DNA repair</keyword>
<dbReference type="Gene3D" id="3.40.50.300">
    <property type="entry name" value="P-loop containing nucleotide triphosphate hydrolases"/>
    <property type="match status" value="2"/>
</dbReference>
<dbReference type="GO" id="GO:0016787">
    <property type="term" value="F:hydrolase activity"/>
    <property type="evidence" value="ECO:0007669"/>
    <property type="project" value="UniProtKB-KW"/>
</dbReference>
<proteinExistence type="inferred from homology"/>
<dbReference type="PROSITE" id="PS51194">
    <property type="entry name" value="HELICASE_CTER"/>
    <property type="match status" value="1"/>
</dbReference>
<keyword evidence="3 15" id="KW-0547">Nucleotide-binding</keyword>
<dbReference type="SUPFAM" id="SSF52540">
    <property type="entry name" value="P-loop containing nucleoside triphosphate hydrolases"/>
    <property type="match status" value="2"/>
</dbReference>
<dbReference type="Pfam" id="PF00270">
    <property type="entry name" value="DEAD"/>
    <property type="match status" value="1"/>
</dbReference>
<dbReference type="InterPro" id="IPR027417">
    <property type="entry name" value="P-loop_NTPase"/>
</dbReference>
<evidence type="ECO:0000259" key="16">
    <source>
        <dbReference type="PROSITE" id="PS51192"/>
    </source>
</evidence>
<dbReference type="Gene3D" id="2.40.50.140">
    <property type="entry name" value="Nucleic acid-binding proteins"/>
    <property type="match status" value="1"/>
</dbReference>
<dbReference type="PROSITE" id="PS51192">
    <property type="entry name" value="HELICASE_ATP_BIND_1"/>
    <property type="match status" value="1"/>
</dbReference>
<keyword evidence="11" id="KW-0413">Isomerase</keyword>
<keyword evidence="19" id="KW-1185">Reference proteome</keyword>
<dbReference type="CDD" id="cd04488">
    <property type="entry name" value="RecG_wedge_OBF"/>
    <property type="match status" value="1"/>
</dbReference>
<dbReference type="PANTHER" id="PTHR47964">
    <property type="entry name" value="ATP-DEPENDENT DNA HELICASE HOMOLOG RECG, CHLOROPLASTIC"/>
    <property type="match status" value="1"/>
</dbReference>
<evidence type="ECO:0000256" key="3">
    <source>
        <dbReference type="ARBA" id="ARBA00022741"/>
    </source>
</evidence>
<evidence type="ECO:0000256" key="13">
    <source>
        <dbReference type="ARBA" id="ARBA00034808"/>
    </source>
</evidence>
<keyword evidence="9 15" id="KW-0233">DNA recombination</keyword>
<dbReference type="InterPro" id="IPR004609">
    <property type="entry name" value="ATP-dep_DNA_helicase_RecG"/>
</dbReference>
<keyword evidence="8" id="KW-0238">DNA-binding</keyword>
<evidence type="ECO:0000256" key="10">
    <source>
        <dbReference type="ARBA" id="ARBA00023204"/>
    </source>
</evidence>
<dbReference type="Pfam" id="PF00271">
    <property type="entry name" value="Helicase_C"/>
    <property type="match status" value="1"/>
</dbReference>
<dbReference type="SMART" id="SM00487">
    <property type="entry name" value="DEXDc"/>
    <property type="match status" value="1"/>
</dbReference>
<dbReference type="NCBIfam" id="NF008166">
    <property type="entry name" value="PRK10917.1-4"/>
    <property type="match status" value="1"/>
</dbReference>
<keyword evidence="4 15" id="KW-0227">DNA damage</keyword>
<dbReference type="InterPro" id="IPR045562">
    <property type="entry name" value="RecG_dom3_C"/>
</dbReference>
<evidence type="ECO:0000256" key="9">
    <source>
        <dbReference type="ARBA" id="ARBA00023172"/>
    </source>
</evidence>
<evidence type="ECO:0000313" key="19">
    <source>
        <dbReference type="Proteomes" id="UP001061302"/>
    </source>
</evidence>
<comment type="catalytic activity">
    <reaction evidence="12 15">
        <text>Couples ATP hydrolysis with the unwinding of duplex DNA by translocating in the 3'-5' direction.</text>
        <dbReference type="EC" id="5.6.2.4"/>
    </reaction>
</comment>
<accession>A0ABY6DPE4</accession>
<evidence type="ECO:0000256" key="15">
    <source>
        <dbReference type="RuleBase" id="RU363016"/>
    </source>
</evidence>